<evidence type="ECO:0000256" key="1">
    <source>
        <dbReference type="SAM" id="SignalP"/>
    </source>
</evidence>
<dbReference type="Gene3D" id="3.10.350.10">
    <property type="entry name" value="LysM domain"/>
    <property type="match status" value="1"/>
</dbReference>
<dbReference type="RefSeq" id="WP_306762186.1">
    <property type="nucleotide sequence ID" value="NZ_CP118224.1"/>
</dbReference>
<feature type="domain" description="LysM" evidence="2">
    <location>
        <begin position="32"/>
        <end position="80"/>
    </location>
</feature>
<dbReference type="SUPFAM" id="SSF54106">
    <property type="entry name" value="LysM domain"/>
    <property type="match status" value="1"/>
</dbReference>
<dbReference type="PANTHER" id="PTHR34700:SF4">
    <property type="entry name" value="PHAGE-LIKE ELEMENT PBSX PROTEIN XKDP"/>
    <property type="match status" value="1"/>
</dbReference>
<dbReference type="AlphaFoldDB" id="A0AA50QAE4"/>
<organism evidence="3 4">
    <name type="scientific">Oceanimonas pelagia</name>
    <dbReference type="NCBI Taxonomy" id="3028314"/>
    <lineage>
        <taxon>Bacteria</taxon>
        <taxon>Pseudomonadati</taxon>
        <taxon>Pseudomonadota</taxon>
        <taxon>Gammaproteobacteria</taxon>
        <taxon>Aeromonadales</taxon>
        <taxon>Aeromonadaceae</taxon>
        <taxon>Oceanimonas</taxon>
    </lineage>
</organism>
<feature type="signal peptide" evidence="1">
    <location>
        <begin position="1"/>
        <end position="21"/>
    </location>
</feature>
<feature type="chain" id="PRO_5041356171" evidence="1">
    <location>
        <begin position="22"/>
        <end position="343"/>
    </location>
</feature>
<protein>
    <submittedName>
        <fullName evidence="3">LysM domain-containing protein</fullName>
    </submittedName>
</protein>
<gene>
    <name evidence="3" type="ORF">PU634_00760</name>
</gene>
<accession>A0AA50QAE4</accession>
<dbReference type="SMART" id="SM00257">
    <property type="entry name" value="LysM"/>
    <property type="match status" value="1"/>
</dbReference>
<dbReference type="Pfam" id="PF01476">
    <property type="entry name" value="LysM"/>
    <property type="match status" value="1"/>
</dbReference>
<name>A0AA50QAE4_9GAMM</name>
<keyword evidence="4" id="KW-1185">Reference proteome</keyword>
<proteinExistence type="predicted"/>
<dbReference type="KEGG" id="ope:PU634_00760"/>
<dbReference type="PROSITE" id="PS51782">
    <property type="entry name" value="LYSM"/>
    <property type="match status" value="1"/>
</dbReference>
<dbReference type="CDD" id="cd00118">
    <property type="entry name" value="LysM"/>
    <property type="match status" value="1"/>
</dbReference>
<evidence type="ECO:0000259" key="2">
    <source>
        <dbReference type="PROSITE" id="PS51782"/>
    </source>
</evidence>
<sequence length="343" mass="37400">MIKPRALILTGMLLLTGSVQAQALALKDNHPTRYTVRQGDTLWDISAHFLKSPWLWPKLWRANPQVANPHLIYPGDRLTLIWVNGEPRLVRDGEPQPGVVKLSPRVRTEPAVATVPLAAIMNYTGSHRLLASGELDTAPVLLGDRHGRDLLRQGELAYVEGRLVPGQLYGVYRDMGELADDRTGESYGRRAMLVGTVSTQAQPEYNLASVHISSLSREMRPGDALLPLSADRALAAFYRPAPGPALSAGRVLAMGAEGTVAARHDVILLNKGQRDGLRAGHLYGVLRPAPSNKEGIVLPPLPVARVMVFEAGEQVSAALVLDSREPVQRDYLLGEPEYDEHGL</sequence>
<dbReference type="InterPro" id="IPR052196">
    <property type="entry name" value="Bact_Kbp"/>
</dbReference>
<evidence type="ECO:0000313" key="3">
    <source>
        <dbReference type="EMBL" id="WMC10928.1"/>
    </source>
</evidence>
<dbReference type="EMBL" id="CP118224">
    <property type="protein sequence ID" value="WMC10928.1"/>
    <property type="molecule type" value="Genomic_DNA"/>
</dbReference>
<dbReference type="InterPro" id="IPR018392">
    <property type="entry name" value="LysM"/>
</dbReference>
<keyword evidence="1" id="KW-0732">Signal</keyword>
<reference evidence="3 4" key="1">
    <citation type="submission" date="2023-02" db="EMBL/GenBank/DDBJ databases">
        <title>Complete genome sequence of a novel bacterium Oceanimonas sp. NTOU-MSR1 isolated from marine coast sediment.</title>
        <authorList>
            <person name="Yang H.-T."/>
            <person name="Chen Y.-L."/>
            <person name="Ho Y.-N."/>
        </authorList>
    </citation>
    <scope>NUCLEOTIDE SEQUENCE [LARGE SCALE GENOMIC DNA]</scope>
    <source>
        <strain evidence="3 4">NTOU-MSR1</strain>
    </source>
</reference>
<evidence type="ECO:0000313" key="4">
    <source>
        <dbReference type="Proteomes" id="UP001223802"/>
    </source>
</evidence>
<dbReference type="Proteomes" id="UP001223802">
    <property type="component" value="Chromosome"/>
</dbReference>
<dbReference type="InterPro" id="IPR036779">
    <property type="entry name" value="LysM_dom_sf"/>
</dbReference>
<dbReference type="PANTHER" id="PTHR34700">
    <property type="entry name" value="POTASSIUM BINDING PROTEIN KBP"/>
    <property type="match status" value="1"/>
</dbReference>